<name>A0A4R4WA53_9ACTN</name>
<keyword evidence="3" id="KW-1185">Reference proteome</keyword>
<dbReference type="Gene3D" id="3.30.200.20">
    <property type="entry name" value="Phosphorylase Kinase, domain 1"/>
    <property type="match status" value="1"/>
</dbReference>
<dbReference type="EMBL" id="SMKR01000196">
    <property type="protein sequence ID" value="TDD15642.1"/>
    <property type="molecule type" value="Genomic_DNA"/>
</dbReference>
<gene>
    <name evidence="2" type="ORF">E1218_31180</name>
</gene>
<dbReference type="AlphaFoldDB" id="A0A4R4WA53"/>
<evidence type="ECO:0000313" key="3">
    <source>
        <dbReference type="Proteomes" id="UP000295172"/>
    </source>
</evidence>
<reference evidence="2 3" key="1">
    <citation type="submission" date="2019-02" db="EMBL/GenBank/DDBJ databases">
        <title>Draft genome sequences of novel Actinobacteria.</title>
        <authorList>
            <person name="Sahin N."/>
            <person name="Ay H."/>
            <person name="Saygin H."/>
        </authorList>
    </citation>
    <scope>NUCLEOTIDE SEQUENCE [LARGE SCALE GENOMIC DNA]</scope>
    <source>
        <strain evidence="2 3">16K104</strain>
    </source>
</reference>
<evidence type="ECO:0008006" key="4">
    <source>
        <dbReference type="Google" id="ProtNLM"/>
    </source>
</evidence>
<evidence type="ECO:0000256" key="1">
    <source>
        <dbReference type="SAM" id="MobiDB-lite"/>
    </source>
</evidence>
<protein>
    <recommendedName>
        <fullName evidence="4">Aminoglycoside phosphotransferase domain-containing protein</fullName>
    </recommendedName>
</protein>
<feature type="compositionally biased region" description="Basic and acidic residues" evidence="1">
    <location>
        <begin position="86"/>
        <end position="97"/>
    </location>
</feature>
<dbReference type="Proteomes" id="UP000295172">
    <property type="component" value="Unassembled WGS sequence"/>
</dbReference>
<organism evidence="2 3">
    <name type="scientific">Kribbella turkmenica</name>
    <dbReference type="NCBI Taxonomy" id="2530375"/>
    <lineage>
        <taxon>Bacteria</taxon>
        <taxon>Bacillati</taxon>
        <taxon>Actinomycetota</taxon>
        <taxon>Actinomycetes</taxon>
        <taxon>Propionibacteriales</taxon>
        <taxon>Kribbellaceae</taxon>
        <taxon>Kribbella</taxon>
    </lineage>
</organism>
<dbReference type="OrthoDB" id="5291879at2"/>
<sequence length="97" mass="10337">MSGDLLEGGYASSTYRVRTSLGRSVIVKTHNGPPPELYSLEADGLNALRVPGAFAVPAVLRVAPDFLVQSDLDGRHMGTGATTVESKTRPSDLRVLR</sequence>
<feature type="region of interest" description="Disordered" evidence="1">
    <location>
        <begin position="74"/>
        <end position="97"/>
    </location>
</feature>
<proteinExistence type="predicted"/>
<accession>A0A4R4WA53</accession>
<comment type="caution">
    <text evidence="2">The sequence shown here is derived from an EMBL/GenBank/DDBJ whole genome shotgun (WGS) entry which is preliminary data.</text>
</comment>
<dbReference type="RefSeq" id="WP_132326634.1">
    <property type="nucleotide sequence ID" value="NZ_SMKR01000196.1"/>
</dbReference>
<dbReference type="SUPFAM" id="SSF56112">
    <property type="entry name" value="Protein kinase-like (PK-like)"/>
    <property type="match status" value="1"/>
</dbReference>
<evidence type="ECO:0000313" key="2">
    <source>
        <dbReference type="EMBL" id="TDD15642.1"/>
    </source>
</evidence>
<dbReference type="InterPro" id="IPR011009">
    <property type="entry name" value="Kinase-like_dom_sf"/>
</dbReference>